<dbReference type="Gene3D" id="3.40.640.10">
    <property type="entry name" value="Type I PLP-dependent aspartate aminotransferase-like (Major domain)"/>
    <property type="match status" value="1"/>
</dbReference>
<dbReference type="InterPro" id="IPR019942">
    <property type="entry name" value="DapL/ALD1"/>
</dbReference>
<comment type="similarity">
    <text evidence="7">Belongs to the class-I pyridoxal-phosphate-dependent aminotransferase family.</text>
</comment>
<dbReference type="NCBIfam" id="NF006756">
    <property type="entry name" value="PRK09276.1"/>
    <property type="match status" value="1"/>
</dbReference>
<dbReference type="InterPro" id="IPR004839">
    <property type="entry name" value="Aminotransferase_I/II_large"/>
</dbReference>
<dbReference type="CDD" id="cd00609">
    <property type="entry name" value="AAT_like"/>
    <property type="match status" value="1"/>
</dbReference>
<evidence type="ECO:0000256" key="1">
    <source>
        <dbReference type="ARBA" id="ARBA00001933"/>
    </source>
</evidence>
<feature type="domain" description="Aminotransferase class I/classII large" evidence="8">
    <location>
        <begin position="33"/>
        <end position="383"/>
    </location>
</feature>
<comment type="pathway">
    <text evidence="2">Amino-acid biosynthesis; L-lysine biosynthesis via DAP pathway; LL-2,6-diaminopimelate from (S)-tetrahydrodipicolinate (aminotransferase route): step 1/1.</text>
</comment>
<gene>
    <name evidence="9" type="ORF">ENI35_06090</name>
</gene>
<dbReference type="PANTHER" id="PTHR42832">
    <property type="entry name" value="AMINO ACID AMINOTRANSFERASE"/>
    <property type="match status" value="1"/>
</dbReference>
<dbReference type="Pfam" id="PF00155">
    <property type="entry name" value="Aminotran_1_2"/>
    <property type="match status" value="1"/>
</dbReference>
<protein>
    <recommendedName>
        <fullName evidence="7">Aminotransferase</fullName>
        <ecNumber evidence="7">2.6.1.-</ecNumber>
    </recommendedName>
</protein>
<dbReference type="InterPro" id="IPR050881">
    <property type="entry name" value="LL-DAP_aminotransferase"/>
</dbReference>
<dbReference type="InterPro" id="IPR004838">
    <property type="entry name" value="NHTrfase_class1_PyrdxlP-BS"/>
</dbReference>
<dbReference type="EMBL" id="DRIH01000215">
    <property type="protein sequence ID" value="HEC68360.1"/>
    <property type="molecule type" value="Genomic_DNA"/>
</dbReference>
<organism evidence="9">
    <name type="scientific">Desulfofervidus auxilii</name>
    <dbReference type="NCBI Taxonomy" id="1621989"/>
    <lineage>
        <taxon>Bacteria</taxon>
        <taxon>Pseudomonadati</taxon>
        <taxon>Thermodesulfobacteriota</taxon>
        <taxon>Candidatus Desulfofervidia</taxon>
        <taxon>Candidatus Desulfofervidales</taxon>
        <taxon>Candidatus Desulfofervidaceae</taxon>
        <taxon>Candidatus Desulfofervidus</taxon>
    </lineage>
</organism>
<dbReference type="PROSITE" id="PS00105">
    <property type="entry name" value="AA_TRANSFER_CLASS_1"/>
    <property type="match status" value="1"/>
</dbReference>
<proteinExistence type="inferred from homology"/>
<dbReference type="Proteomes" id="UP000885738">
    <property type="component" value="Unassembled WGS sequence"/>
</dbReference>
<evidence type="ECO:0000259" key="8">
    <source>
        <dbReference type="Pfam" id="PF00155"/>
    </source>
</evidence>
<evidence type="ECO:0000256" key="7">
    <source>
        <dbReference type="RuleBase" id="RU000481"/>
    </source>
</evidence>
<dbReference type="HAMAP" id="MF_01642">
    <property type="entry name" value="DapL_aminotrans_1"/>
    <property type="match status" value="1"/>
</dbReference>
<dbReference type="NCBIfam" id="TIGR03540">
    <property type="entry name" value="DapC_direct"/>
    <property type="match status" value="1"/>
</dbReference>
<dbReference type="GO" id="GO:0030170">
    <property type="term" value="F:pyridoxal phosphate binding"/>
    <property type="evidence" value="ECO:0007669"/>
    <property type="project" value="InterPro"/>
</dbReference>
<evidence type="ECO:0000256" key="4">
    <source>
        <dbReference type="ARBA" id="ARBA00022679"/>
    </source>
</evidence>
<dbReference type="InterPro" id="IPR015422">
    <property type="entry name" value="PyrdxlP-dep_Trfase_small"/>
</dbReference>
<dbReference type="GO" id="GO:0009089">
    <property type="term" value="P:lysine biosynthetic process via diaminopimelate"/>
    <property type="evidence" value="ECO:0007669"/>
    <property type="project" value="UniProtKB-UniPathway"/>
</dbReference>
<dbReference type="PANTHER" id="PTHR42832:SF3">
    <property type="entry name" value="L-GLUTAMINE--4-(METHYLSULFANYL)-2-OXOBUTANOATE AMINOTRANSFERASE"/>
    <property type="match status" value="1"/>
</dbReference>
<keyword evidence="4 7" id="KW-0808">Transferase</keyword>
<name>A0A7C1W4F9_DESA2</name>
<comment type="caution">
    <text evidence="9">The sequence shown here is derived from an EMBL/GenBank/DDBJ whole genome shotgun (WGS) entry which is preliminary data.</text>
</comment>
<evidence type="ECO:0000313" key="9">
    <source>
        <dbReference type="EMBL" id="HEC68360.1"/>
    </source>
</evidence>
<evidence type="ECO:0000256" key="2">
    <source>
        <dbReference type="ARBA" id="ARBA00004982"/>
    </source>
</evidence>
<accession>A0A7C1W4F9</accession>
<dbReference type="SUPFAM" id="SSF53383">
    <property type="entry name" value="PLP-dependent transferases"/>
    <property type="match status" value="1"/>
</dbReference>
<reference evidence="9" key="1">
    <citation type="journal article" date="2020" name="mSystems">
        <title>Genome- and Community-Level Interaction Insights into Carbon Utilization and Element Cycling Functions of Hydrothermarchaeota in Hydrothermal Sediment.</title>
        <authorList>
            <person name="Zhou Z."/>
            <person name="Liu Y."/>
            <person name="Xu W."/>
            <person name="Pan J."/>
            <person name="Luo Z.H."/>
            <person name="Li M."/>
        </authorList>
    </citation>
    <scope>NUCLEOTIDE SEQUENCE [LARGE SCALE GENOMIC DNA]</scope>
    <source>
        <strain evidence="9">HyVt-389</strain>
    </source>
</reference>
<dbReference type="InterPro" id="IPR015421">
    <property type="entry name" value="PyrdxlP-dep_Trfase_major"/>
</dbReference>
<evidence type="ECO:0000256" key="6">
    <source>
        <dbReference type="ARBA" id="ARBA00051934"/>
    </source>
</evidence>
<comment type="catalytic activity">
    <reaction evidence="6">
        <text>(2S,6S)-2,6-diaminopimelate + 2-oxoglutarate = (S)-2,3,4,5-tetrahydrodipicolinate + L-glutamate + H2O + H(+)</text>
        <dbReference type="Rhea" id="RHEA:23988"/>
        <dbReference type="ChEBI" id="CHEBI:15377"/>
        <dbReference type="ChEBI" id="CHEBI:15378"/>
        <dbReference type="ChEBI" id="CHEBI:16810"/>
        <dbReference type="ChEBI" id="CHEBI:16845"/>
        <dbReference type="ChEBI" id="CHEBI:29985"/>
        <dbReference type="ChEBI" id="CHEBI:57609"/>
        <dbReference type="EC" id="2.6.1.83"/>
    </reaction>
</comment>
<sequence>MHFSYAQRLQQLPPYLFAEIDRLKAEATAKGVDVIDLGVGDPDIPTPSHIVEILKKAAEKPENHRYPSYAGMLRFRKAVADWYERRFNVKLDPEKEILALIGSKEGIAHLPLAFINPGDIALVPSPAYPVYHIGVLFAGGKSYFMPLIEKNDFLPDLEKIPRDIASQAKIMFLNYPNNPTAAVAEEEFFKRVIFFAKKYEIMVCHDAAYTELYYDGHKPLSFLSLKEAKECGIEIHSLSKTFNMTGWRIGFAVGHPELIAGLGKVKSNIDSGVFQAIQEAGIAALNSKEKIVEKNRQIFKKRRDIMANGLKELGFELTIPKATFYLWVKVPKNYTSMEFCQFLLKKIGIVVTPGIGFGEPGEGFFRMSLTISEEKIYEALARLEKCIKYL</sequence>
<dbReference type="UniPathway" id="UPA00034">
    <property type="reaction ID" value="UER00466"/>
</dbReference>
<dbReference type="Gene3D" id="3.90.1150.10">
    <property type="entry name" value="Aspartate Aminotransferase, domain 1"/>
    <property type="match status" value="1"/>
</dbReference>
<keyword evidence="3 7" id="KW-0032">Aminotransferase</keyword>
<dbReference type="AlphaFoldDB" id="A0A7C1W4F9"/>
<comment type="cofactor">
    <cofactor evidence="1 7">
        <name>pyridoxal 5'-phosphate</name>
        <dbReference type="ChEBI" id="CHEBI:597326"/>
    </cofactor>
</comment>
<dbReference type="EC" id="2.6.1.-" evidence="7"/>
<evidence type="ECO:0000256" key="5">
    <source>
        <dbReference type="ARBA" id="ARBA00022898"/>
    </source>
</evidence>
<dbReference type="GO" id="GO:0010285">
    <property type="term" value="F:L,L-diaminopimelate aminotransferase activity"/>
    <property type="evidence" value="ECO:0007669"/>
    <property type="project" value="UniProtKB-EC"/>
</dbReference>
<evidence type="ECO:0000256" key="3">
    <source>
        <dbReference type="ARBA" id="ARBA00022576"/>
    </source>
</evidence>
<keyword evidence="5" id="KW-0663">Pyridoxal phosphate</keyword>
<dbReference type="InterPro" id="IPR015424">
    <property type="entry name" value="PyrdxlP-dep_Trfase"/>
</dbReference>
<dbReference type="InterPro" id="IPR019881">
    <property type="entry name" value="DAP-NH2Trfase_DapL_Desulfo"/>
</dbReference>